<feature type="compositionally biased region" description="Polar residues" evidence="1">
    <location>
        <begin position="1"/>
        <end position="11"/>
    </location>
</feature>
<dbReference type="InParanoid" id="A0A067MUL0"/>
<dbReference type="OrthoDB" id="2674421at2759"/>
<dbReference type="EMBL" id="KL198021">
    <property type="protein sequence ID" value="KDQ18360.1"/>
    <property type="molecule type" value="Genomic_DNA"/>
</dbReference>
<reference evidence="4" key="1">
    <citation type="journal article" date="2014" name="Proc. Natl. Acad. Sci. U.S.A.">
        <title>Extensive sampling of basidiomycete genomes demonstrates inadequacy of the white-rot/brown-rot paradigm for wood decay fungi.</title>
        <authorList>
            <person name="Riley R."/>
            <person name="Salamov A.A."/>
            <person name="Brown D.W."/>
            <person name="Nagy L.G."/>
            <person name="Floudas D."/>
            <person name="Held B.W."/>
            <person name="Levasseur A."/>
            <person name="Lombard V."/>
            <person name="Morin E."/>
            <person name="Otillar R."/>
            <person name="Lindquist E.A."/>
            <person name="Sun H."/>
            <person name="LaButti K.M."/>
            <person name="Schmutz J."/>
            <person name="Jabbour D."/>
            <person name="Luo H."/>
            <person name="Baker S.E."/>
            <person name="Pisabarro A.G."/>
            <person name="Walton J.D."/>
            <person name="Blanchette R.A."/>
            <person name="Henrissat B."/>
            <person name="Martin F."/>
            <person name="Cullen D."/>
            <person name="Hibbett D.S."/>
            <person name="Grigoriev I.V."/>
        </authorList>
    </citation>
    <scope>NUCLEOTIDE SEQUENCE [LARGE SCALE GENOMIC DNA]</scope>
    <source>
        <strain evidence="4">FD-172 SS1</strain>
    </source>
</reference>
<evidence type="ECO:0000313" key="3">
    <source>
        <dbReference type="EMBL" id="KDQ18360.1"/>
    </source>
</evidence>
<protein>
    <recommendedName>
        <fullName evidence="5">WW domain-containing protein</fullName>
    </recommendedName>
</protein>
<keyword evidence="2" id="KW-0472">Membrane</keyword>
<name>A0A067MUL0_BOTB1</name>
<dbReference type="InterPro" id="IPR001202">
    <property type="entry name" value="WW_dom"/>
</dbReference>
<feature type="region of interest" description="Disordered" evidence="1">
    <location>
        <begin position="65"/>
        <end position="95"/>
    </location>
</feature>
<accession>A0A067MUL0</accession>
<evidence type="ECO:0000313" key="4">
    <source>
        <dbReference type="Proteomes" id="UP000027195"/>
    </source>
</evidence>
<feature type="transmembrane region" description="Helical" evidence="2">
    <location>
        <begin position="426"/>
        <end position="444"/>
    </location>
</feature>
<evidence type="ECO:0000256" key="2">
    <source>
        <dbReference type="SAM" id="Phobius"/>
    </source>
</evidence>
<keyword evidence="2" id="KW-0812">Transmembrane</keyword>
<dbReference type="CDD" id="cd00201">
    <property type="entry name" value="WW"/>
    <property type="match status" value="1"/>
</dbReference>
<dbReference type="HOGENOM" id="CLU_015091_3_3_1"/>
<feature type="transmembrane region" description="Helical" evidence="2">
    <location>
        <begin position="514"/>
        <end position="537"/>
    </location>
</feature>
<evidence type="ECO:0008006" key="5">
    <source>
        <dbReference type="Google" id="ProtNLM"/>
    </source>
</evidence>
<proteinExistence type="predicted"/>
<dbReference type="AlphaFoldDB" id="A0A067MUL0"/>
<keyword evidence="4" id="KW-1185">Reference proteome</keyword>
<sequence length="632" mass="70526">MVAETSSQLDVQTGRPLLDPSRANTPAPPPLNAPGNASQPTLMQDSTGVQSGRILTGQITEEPISVRPLLRTSSSASTLAPSKPAPLQPSENPRYADVRLLDNAIEEIPARRRRSRSGDLPDGWVTYVHPEGKPYYHHKGMNIATYANISKYDKFLKRILEAYTTLYTLAQLDTAAPARYELVIEFSSEDQCQYYFVDHDELTILWAEKTTPSYFRLEHLNSDAQCDLWLEKEYWHHLHNFPFHNKLPKTAISTLMDALIYGGIDRVSSHTSMFPFATTQREAFLGALRTYGKSPPGSFCEGHKTCTIARMWSLLANARFLSLHGHEAARIDCNQKIVTAGPEKQAGWILRGLEVFSCLLLFNTPNSHHMQLKRLWLGKVVMSIQWQKFIRELLEEWSETSLLAGVLLTANVSFWSVSTPDFWTELFVWISAVLALGSVITALLQSRQHRGRVLAPALDVANYMASVDSRALELLPLAISYALPYVLFIWSAAFLGAGLVAFACHNLWPHHEVGRIIIIYMGVMGILPVLFSAYFAWNIRQKVLVPAWTSISKSSGHIFPWSRSADGSNPDDGAVPPLARPATHPEYQPNDVSHISRSPSLLGRHLGRLLRRSAAVDDAEGQTQIPMNSLGP</sequence>
<feature type="region of interest" description="Disordered" evidence="1">
    <location>
        <begin position="613"/>
        <end position="632"/>
    </location>
</feature>
<feature type="compositionally biased region" description="Polar residues" evidence="1">
    <location>
        <begin position="621"/>
        <end position="632"/>
    </location>
</feature>
<feature type="transmembrane region" description="Helical" evidence="2">
    <location>
        <begin position="485"/>
        <end position="508"/>
    </location>
</feature>
<keyword evidence="2" id="KW-1133">Transmembrane helix</keyword>
<gene>
    <name evidence="3" type="ORF">BOTBODRAFT_171215</name>
</gene>
<feature type="region of interest" description="Disordered" evidence="1">
    <location>
        <begin position="1"/>
        <end position="48"/>
    </location>
</feature>
<evidence type="ECO:0000256" key="1">
    <source>
        <dbReference type="SAM" id="MobiDB-lite"/>
    </source>
</evidence>
<feature type="compositionally biased region" description="Polar residues" evidence="1">
    <location>
        <begin position="38"/>
        <end position="48"/>
    </location>
</feature>
<dbReference type="Proteomes" id="UP000027195">
    <property type="component" value="Unassembled WGS sequence"/>
</dbReference>
<dbReference type="STRING" id="930990.A0A067MUL0"/>
<feature type="region of interest" description="Disordered" evidence="1">
    <location>
        <begin position="566"/>
        <end position="598"/>
    </location>
</feature>
<organism evidence="3 4">
    <name type="scientific">Botryobasidium botryosum (strain FD-172 SS1)</name>
    <dbReference type="NCBI Taxonomy" id="930990"/>
    <lineage>
        <taxon>Eukaryota</taxon>
        <taxon>Fungi</taxon>
        <taxon>Dikarya</taxon>
        <taxon>Basidiomycota</taxon>
        <taxon>Agaricomycotina</taxon>
        <taxon>Agaricomycetes</taxon>
        <taxon>Cantharellales</taxon>
        <taxon>Botryobasidiaceae</taxon>
        <taxon>Botryobasidium</taxon>
    </lineage>
</organism>
<feature type="compositionally biased region" description="Low complexity" evidence="1">
    <location>
        <begin position="67"/>
        <end position="82"/>
    </location>
</feature>